<name>A0A9X9XKJ5_9PROT</name>
<reference evidence="2" key="1">
    <citation type="submission" date="2020-01" db="EMBL/GenBank/DDBJ databases">
        <authorList>
            <person name="Rat A."/>
        </authorList>
    </citation>
    <scope>NUCLEOTIDE SEQUENCE</scope>
    <source>
        <strain evidence="2">LMG 31228</strain>
    </source>
</reference>
<protein>
    <submittedName>
        <fullName evidence="2">Uncharacterized protein</fullName>
    </submittedName>
</protein>
<evidence type="ECO:0000313" key="3">
    <source>
        <dbReference type="Proteomes" id="UP001138709"/>
    </source>
</evidence>
<reference evidence="2" key="2">
    <citation type="journal article" date="2021" name="Syst. Appl. Microbiol.">
        <title>Roseomonas hellenica sp. nov., isolated from roots of wild-growing Alkanna tinctoria.</title>
        <authorList>
            <person name="Rat A."/>
            <person name="Naranjo H.D."/>
            <person name="Lebbe L."/>
            <person name="Cnockaert M."/>
            <person name="Krigas N."/>
            <person name="Grigoriadou K."/>
            <person name="Maloupa E."/>
            <person name="Willems A."/>
        </authorList>
    </citation>
    <scope>NUCLEOTIDE SEQUENCE</scope>
    <source>
        <strain evidence="2">LMG 31228</strain>
    </source>
</reference>
<dbReference type="Proteomes" id="UP001138709">
    <property type="component" value="Unassembled WGS sequence"/>
</dbReference>
<dbReference type="RefSeq" id="WP_211850089.1">
    <property type="nucleotide sequence ID" value="NZ_JAAEDL010000065.1"/>
</dbReference>
<evidence type="ECO:0000256" key="1">
    <source>
        <dbReference type="SAM" id="MobiDB-lite"/>
    </source>
</evidence>
<accession>A0A9X9XKJ5</accession>
<comment type="caution">
    <text evidence="2">The sequence shown here is derived from an EMBL/GenBank/DDBJ whole genome shotgun (WGS) entry which is preliminary data.</text>
</comment>
<dbReference type="EMBL" id="JAAEDL010000065">
    <property type="protein sequence ID" value="MBR0684231.1"/>
    <property type="molecule type" value="Genomic_DNA"/>
</dbReference>
<feature type="region of interest" description="Disordered" evidence="1">
    <location>
        <begin position="82"/>
        <end position="122"/>
    </location>
</feature>
<dbReference type="AlphaFoldDB" id="A0A9X9XKJ5"/>
<evidence type="ECO:0000313" key="2">
    <source>
        <dbReference type="EMBL" id="MBR0684231.1"/>
    </source>
</evidence>
<keyword evidence="3" id="KW-1185">Reference proteome</keyword>
<proteinExistence type="predicted"/>
<organism evidence="2 3">
    <name type="scientific">Neoroseomonas eburnea</name>
    <dbReference type="NCBI Taxonomy" id="1346889"/>
    <lineage>
        <taxon>Bacteria</taxon>
        <taxon>Pseudomonadati</taxon>
        <taxon>Pseudomonadota</taxon>
        <taxon>Alphaproteobacteria</taxon>
        <taxon>Acetobacterales</taxon>
        <taxon>Acetobacteraceae</taxon>
        <taxon>Neoroseomonas</taxon>
    </lineage>
</organism>
<sequence length="122" mass="12781">MTASRERFTSEDDLRHEVVECPACGEPTMPNLLADGSCVCSCPAERALPLPEGAAPALPPPVDDTSFVAAVHDASAGLPEFKGQFGRDIQTDDFKLLNDPPGEGQQAGDGEASPPRAPPPRT</sequence>
<gene>
    <name evidence="2" type="ORF">GXW74_27450</name>
</gene>